<accession>A0AAV6PHH8</accession>
<evidence type="ECO:0000313" key="2">
    <source>
        <dbReference type="EMBL" id="KAG7466557.1"/>
    </source>
</evidence>
<dbReference type="Proteomes" id="UP000693946">
    <property type="component" value="Unassembled WGS sequence"/>
</dbReference>
<gene>
    <name evidence="2" type="ORF">JOB18_046589</name>
</gene>
<dbReference type="EMBL" id="JAGKHQ010000669">
    <property type="protein sequence ID" value="KAG7466557.1"/>
    <property type="molecule type" value="Genomic_DNA"/>
</dbReference>
<evidence type="ECO:0000256" key="1">
    <source>
        <dbReference type="SAM" id="MobiDB-lite"/>
    </source>
</evidence>
<sequence>CIRIQDALSDFCFLATILSQFKPLVVYVAEILFPAEPPDHEKSVCVTLLWSQHLSDSCSLHPLSTHGGTHGTRKRLAKSESS</sequence>
<proteinExistence type="predicted"/>
<name>A0AAV6PHH8_SOLSE</name>
<keyword evidence="3" id="KW-1185">Reference proteome</keyword>
<protein>
    <submittedName>
        <fullName evidence="2">Uncharacterized protein</fullName>
    </submittedName>
</protein>
<evidence type="ECO:0000313" key="3">
    <source>
        <dbReference type="Proteomes" id="UP000693946"/>
    </source>
</evidence>
<dbReference type="AlphaFoldDB" id="A0AAV6PHH8"/>
<comment type="caution">
    <text evidence="2">The sequence shown here is derived from an EMBL/GenBank/DDBJ whole genome shotgun (WGS) entry which is preliminary data.</text>
</comment>
<feature type="region of interest" description="Disordered" evidence="1">
    <location>
        <begin position="63"/>
        <end position="82"/>
    </location>
</feature>
<reference evidence="2 3" key="1">
    <citation type="journal article" date="2021" name="Sci. Rep.">
        <title>Chromosome anchoring in Senegalese sole (Solea senegalensis) reveals sex-associated markers and genome rearrangements in flatfish.</title>
        <authorList>
            <person name="Guerrero-Cozar I."/>
            <person name="Gomez-Garrido J."/>
            <person name="Berbel C."/>
            <person name="Martinez-Blanch J.F."/>
            <person name="Alioto T."/>
            <person name="Claros M.G."/>
            <person name="Gagnaire P.A."/>
            <person name="Manchado M."/>
        </authorList>
    </citation>
    <scope>NUCLEOTIDE SEQUENCE [LARGE SCALE GENOMIC DNA]</scope>
    <source>
        <strain evidence="2">Sse05_10M</strain>
    </source>
</reference>
<organism evidence="2 3">
    <name type="scientific">Solea senegalensis</name>
    <name type="common">Senegalese sole</name>
    <dbReference type="NCBI Taxonomy" id="28829"/>
    <lineage>
        <taxon>Eukaryota</taxon>
        <taxon>Metazoa</taxon>
        <taxon>Chordata</taxon>
        <taxon>Craniata</taxon>
        <taxon>Vertebrata</taxon>
        <taxon>Euteleostomi</taxon>
        <taxon>Actinopterygii</taxon>
        <taxon>Neopterygii</taxon>
        <taxon>Teleostei</taxon>
        <taxon>Neoteleostei</taxon>
        <taxon>Acanthomorphata</taxon>
        <taxon>Carangaria</taxon>
        <taxon>Pleuronectiformes</taxon>
        <taxon>Pleuronectoidei</taxon>
        <taxon>Soleidae</taxon>
        <taxon>Solea</taxon>
    </lineage>
</organism>
<feature type="non-terminal residue" evidence="2">
    <location>
        <position position="1"/>
    </location>
</feature>